<dbReference type="Gene3D" id="3.40.50.1820">
    <property type="entry name" value="alpha/beta hydrolase"/>
    <property type="match status" value="1"/>
</dbReference>
<evidence type="ECO:0000313" key="3">
    <source>
        <dbReference type="EMBL" id="AHK70874.1"/>
    </source>
</evidence>
<dbReference type="GO" id="GO:0016787">
    <property type="term" value="F:hydrolase activity"/>
    <property type="evidence" value="ECO:0007669"/>
    <property type="project" value="UniProtKB-KW"/>
</dbReference>
<dbReference type="InterPro" id="IPR029058">
    <property type="entry name" value="AB_hydrolase_fold"/>
</dbReference>
<keyword evidence="1 3" id="KW-0378">Hydrolase</keyword>
<sequence>MNTRSLVLPELLPLLEEIPTVDLSAESLPAFRDGLEQAAGQSFLQAEDYPVTLERLNIPGTENAPPIRLLTVRPRKEATSPRPALLHLHGGGYFAGQPELTTTQLCQFAQELDCVVISPDYRLTPEHPFPAAIEDAYTTLCWITRNADTLGIDATRIGLTGESAGGGLAAGLALLTRDREGPALLFQNLIYPVLDDRTITGQPDASPVGGEFLWTRASNTFMWTALLNPVAPGSADVSPYAAPARATDLSDLPPVYLCVGALDLFLDEDLAYARRLIHQGISVELEIVPGACHIFDQTDTPVATRSIARRIDAMKRGFGL</sequence>
<evidence type="ECO:0000313" key="4">
    <source>
        <dbReference type="Proteomes" id="UP000031656"/>
    </source>
</evidence>
<dbReference type="Proteomes" id="UP000031656">
    <property type="component" value="Chromosome"/>
</dbReference>
<dbReference type="HOGENOM" id="CLU_012494_6_1_5"/>
<dbReference type="SUPFAM" id="SSF53474">
    <property type="entry name" value="alpha/beta-Hydrolases"/>
    <property type="match status" value="1"/>
</dbReference>
<dbReference type="KEGG" id="goy:GLS_c09650"/>
<evidence type="ECO:0000256" key="1">
    <source>
        <dbReference type="ARBA" id="ARBA00022801"/>
    </source>
</evidence>
<organism evidence="3 4">
    <name type="scientific">Gluconobacter oxydans DSM 3504</name>
    <dbReference type="NCBI Taxonomy" id="1288313"/>
    <lineage>
        <taxon>Bacteria</taxon>
        <taxon>Pseudomonadati</taxon>
        <taxon>Pseudomonadota</taxon>
        <taxon>Alphaproteobacteria</taxon>
        <taxon>Acetobacterales</taxon>
        <taxon>Acetobacteraceae</taxon>
        <taxon>Gluconobacter</taxon>
    </lineage>
</organism>
<reference evidence="3 4" key="1">
    <citation type="journal article" date="2015" name="Appl. Microbiol. Biotechnol.">
        <title>The consequence of an additional NADH dehydrogenase paralog on the growth of Gluconobacter oxydans DSM3504.</title>
        <authorList>
            <person name="Kostner D."/>
            <person name="Luchterhand B."/>
            <person name="Junker A."/>
            <person name="Volland S."/>
            <person name="Daniel R."/>
            <person name="Buchs J."/>
            <person name="Liebl W."/>
            <person name="Ehrenreich A."/>
        </authorList>
    </citation>
    <scope>NUCLEOTIDE SEQUENCE [LARGE SCALE GENOMIC DNA]</scope>
    <source>
        <strain evidence="3">DSM 3504</strain>
    </source>
</reference>
<proteinExistence type="predicted"/>
<accession>A0A067Z3S1</accession>
<evidence type="ECO:0000259" key="2">
    <source>
        <dbReference type="Pfam" id="PF07859"/>
    </source>
</evidence>
<dbReference type="RefSeq" id="WP_041111429.1">
    <property type="nucleotide sequence ID" value="NZ_CP004373.1"/>
</dbReference>
<protein>
    <submittedName>
        <fullName evidence="3">Alpha/beta hydrolase</fullName>
    </submittedName>
</protein>
<dbReference type="InterPro" id="IPR050300">
    <property type="entry name" value="GDXG_lipolytic_enzyme"/>
</dbReference>
<dbReference type="AlphaFoldDB" id="A0A067Z3S1"/>
<dbReference type="InterPro" id="IPR013094">
    <property type="entry name" value="AB_hydrolase_3"/>
</dbReference>
<dbReference type="PANTHER" id="PTHR48081:SF8">
    <property type="entry name" value="ALPHA_BETA HYDROLASE FOLD-3 DOMAIN-CONTAINING PROTEIN-RELATED"/>
    <property type="match status" value="1"/>
</dbReference>
<dbReference type="PANTHER" id="PTHR48081">
    <property type="entry name" value="AB HYDROLASE SUPERFAMILY PROTEIN C4A8.06C"/>
    <property type="match status" value="1"/>
</dbReference>
<dbReference type="GeneID" id="56905197"/>
<name>A0A067Z3S1_GLUOY</name>
<dbReference type="EMBL" id="CP004373">
    <property type="protein sequence ID" value="AHK70874.1"/>
    <property type="molecule type" value="Genomic_DNA"/>
</dbReference>
<feature type="domain" description="Alpha/beta hydrolase fold-3" evidence="2">
    <location>
        <begin position="85"/>
        <end position="295"/>
    </location>
</feature>
<dbReference type="Pfam" id="PF07859">
    <property type="entry name" value="Abhydrolase_3"/>
    <property type="match status" value="1"/>
</dbReference>
<gene>
    <name evidence="3" type="ORF">GLS_c09650</name>
</gene>